<reference evidence="12 13" key="1">
    <citation type="journal article" date="2024" name="Nat. Commun.">
        <title>Phylogenomics reveals the evolutionary origins of lichenization in chlorophyte algae.</title>
        <authorList>
            <person name="Puginier C."/>
            <person name="Libourel C."/>
            <person name="Otte J."/>
            <person name="Skaloud P."/>
            <person name="Haon M."/>
            <person name="Grisel S."/>
            <person name="Petersen M."/>
            <person name="Berrin J.G."/>
            <person name="Delaux P.M."/>
            <person name="Dal Grande F."/>
            <person name="Keller J."/>
        </authorList>
    </citation>
    <scope>NUCLEOTIDE SEQUENCE [LARGE SCALE GENOMIC DNA]</scope>
    <source>
        <strain evidence="12 13">SAG 2043</strain>
    </source>
</reference>
<evidence type="ECO:0000256" key="4">
    <source>
        <dbReference type="ARBA" id="ARBA00022816"/>
    </source>
</evidence>
<comment type="subcellular location">
    <subcellularLocation>
        <location evidence="1">Nucleus</location>
        <location evidence="1">Nuclear pore complex</location>
    </subcellularLocation>
</comment>
<dbReference type="GO" id="GO:0006607">
    <property type="term" value="P:NLS-bearing protein import into nucleus"/>
    <property type="evidence" value="ECO:0007669"/>
    <property type="project" value="TreeGrafter"/>
</dbReference>
<feature type="domain" description="RRM Nup35-type" evidence="11">
    <location>
        <begin position="111"/>
        <end position="194"/>
    </location>
</feature>
<dbReference type="CDD" id="cd12441">
    <property type="entry name" value="RRM_Nup53_like"/>
    <property type="match status" value="1"/>
</dbReference>
<evidence type="ECO:0000256" key="10">
    <source>
        <dbReference type="SAM" id="MobiDB-lite"/>
    </source>
</evidence>
<dbReference type="Pfam" id="PF05172">
    <property type="entry name" value="RRM_Nup35"/>
    <property type="match status" value="1"/>
</dbReference>
<dbReference type="GO" id="GO:0005543">
    <property type="term" value="F:phospholipid binding"/>
    <property type="evidence" value="ECO:0007669"/>
    <property type="project" value="TreeGrafter"/>
</dbReference>
<sequence>MTPQSSREFASLLFTTRTQEDSSAPSYRSPRVPGRSPAAYGKGGLRESSTPRRRSLTPTGSLHRETPPPPPADSLFDSPAGAPAVCGRVAEAHPAGRASLGADATTFSAEDNSENWVTVFGFQPADRHLVLSEFSKCGEVVQFDSGAGALACNWLHLRFANKYQAQRALQRSGELLGKSLMIGVKRMDPRQQPIETPVVPRAVPQALPARPYRLDASSKLPQHSRSAWERVSEFVFGL</sequence>
<dbReference type="GO" id="GO:0017056">
    <property type="term" value="F:structural constituent of nuclear pore"/>
    <property type="evidence" value="ECO:0007669"/>
    <property type="project" value="TreeGrafter"/>
</dbReference>
<dbReference type="GO" id="GO:0044615">
    <property type="term" value="C:nuclear pore nuclear basket"/>
    <property type="evidence" value="ECO:0007669"/>
    <property type="project" value="TreeGrafter"/>
</dbReference>
<dbReference type="GO" id="GO:0044613">
    <property type="term" value="C:nuclear pore central transport channel"/>
    <property type="evidence" value="ECO:0007669"/>
    <property type="project" value="TreeGrafter"/>
</dbReference>
<gene>
    <name evidence="12" type="ORF">WJX72_006256</name>
</gene>
<dbReference type="GO" id="GO:0006999">
    <property type="term" value="P:nuclear pore organization"/>
    <property type="evidence" value="ECO:0007669"/>
    <property type="project" value="TreeGrafter"/>
</dbReference>
<evidence type="ECO:0000259" key="11">
    <source>
        <dbReference type="PROSITE" id="PS51472"/>
    </source>
</evidence>
<keyword evidence="7 9" id="KW-0906">Nuclear pore complex</keyword>
<evidence type="ECO:0000256" key="2">
    <source>
        <dbReference type="ARBA" id="ARBA00009454"/>
    </source>
</evidence>
<feature type="compositionally biased region" description="Polar residues" evidence="10">
    <location>
        <begin position="1"/>
        <end position="26"/>
    </location>
</feature>
<accession>A0AAW1QR19</accession>
<dbReference type="EMBL" id="JALJOR010000002">
    <property type="protein sequence ID" value="KAK9823902.1"/>
    <property type="molecule type" value="Genomic_DNA"/>
</dbReference>
<keyword evidence="8 9" id="KW-0539">Nucleus</keyword>
<evidence type="ECO:0000256" key="9">
    <source>
        <dbReference type="PROSITE-ProRule" id="PRU00804"/>
    </source>
</evidence>
<evidence type="ECO:0000313" key="12">
    <source>
        <dbReference type="EMBL" id="KAK9823902.1"/>
    </source>
</evidence>
<keyword evidence="13" id="KW-1185">Reference proteome</keyword>
<keyword evidence="6" id="KW-0811">Translocation</keyword>
<keyword evidence="4 9" id="KW-0509">mRNA transport</keyword>
<dbReference type="InterPro" id="IPR012677">
    <property type="entry name" value="Nucleotide-bd_a/b_plait_sf"/>
</dbReference>
<dbReference type="PROSITE" id="PS51472">
    <property type="entry name" value="RRM_NUP35"/>
    <property type="match status" value="1"/>
</dbReference>
<dbReference type="PANTHER" id="PTHR21527:SF6">
    <property type="entry name" value="NUCLEOPORIN NUP35"/>
    <property type="match status" value="1"/>
</dbReference>
<dbReference type="GO" id="GO:0003676">
    <property type="term" value="F:nucleic acid binding"/>
    <property type="evidence" value="ECO:0007669"/>
    <property type="project" value="InterPro"/>
</dbReference>
<dbReference type="InterPro" id="IPR035979">
    <property type="entry name" value="RBD_domain_sf"/>
</dbReference>
<dbReference type="AlphaFoldDB" id="A0AAW1QR19"/>
<dbReference type="Proteomes" id="UP001489004">
    <property type="component" value="Unassembled WGS sequence"/>
</dbReference>
<proteinExistence type="inferred from homology"/>
<feature type="region of interest" description="Disordered" evidence="10">
    <location>
        <begin position="1"/>
        <end position="80"/>
    </location>
</feature>
<evidence type="ECO:0000256" key="7">
    <source>
        <dbReference type="ARBA" id="ARBA00023132"/>
    </source>
</evidence>
<dbReference type="GO" id="GO:0051028">
    <property type="term" value="P:mRNA transport"/>
    <property type="evidence" value="ECO:0007669"/>
    <property type="project" value="UniProtKB-UniRule"/>
</dbReference>
<comment type="caution">
    <text evidence="12">The sequence shown here is derived from an EMBL/GenBank/DDBJ whole genome shotgun (WGS) entry which is preliminary data.</text>
</comment>
<evidence type="ECO:0000256" key="3">
    <source>
        <dbReference type="ARBA" id="ARBA00022448"/>
    </source>
</evidence>
<comment type="similarity">
    <text evidence="2">Belongs to the Nup35 family.</text>
</comment>
<name>A0AAW1QR19_9CHLO</name>
<dbReference type="PANTHER" id="PTHR21527">
    <property type="entry name" value="NUCLEOPORIN NUP35"/>
    <property type="match status" value="1"/>
</dbReference>
<dbReference type="FunFam" id="3.30.70.330:FF:000095">
    <property type="entry name" value="Putative Nucleoporin NUP53"/>
    <property type="match status" value="1"/>
</dbReference>
<dbReference type="SUPFAM" id="SSF54928">
    <property type="entry name" value="RNA-binding domain, RBD"/>
    <property type="match status" value="1"/>
</dbReference>
<evidence type="ECO:0000313" key="13">
    <source>
        <dbReference type="Proteomes" id="UP001489004"/>
    </source>
</evidence>
<keyword evidence="5" id="KW-0653">Protein transport</keyword>
<dbReference type="InterPro" id="IPR007846">
    <property type="entry name" value="RRM_NUP35_dom"/>
</dbReference>
<keyword evidence="3 9" id="KW-0813">Transport</keyword>
<evidence type="ECO:0000256" key="8">
    <source>
        <dbReference type="ARBA" id="ARBA00023242"/>
    </source>
</evidence>
<dbReference type="Gene3D" id="3.30.70.330">
    <property type="match status" value="1"/>
</dbReference>
<evidence type="ECO:0000256" key="5">
    <source>
        <dbReference type="ARBA" id="ARBA00022927"/>
    </source>
</evidence>
<evidence type="ECO:0000256" key="1">
    <source>
        <dbReference type="ARBA" id="ARBA00004567"/>
    </source>
</evidence>
<protein>
    <recommendedName>
        <fullName evidence="11">RRM Nup35-type domain-containing protein</fullName>
    </recommendedName>
</protein>
<organism evidence="12 13">
    <name type="scientific">[Myrmecia] bisecta</name>
    <dbReference type="NCBI Taxonomy" id="41462"/>
    <lineage>
        <taxon>Eukaryota</taxon>
        <taxon>Viridiplantae</taxon>
        <taxon>Chlorophyta</taxon>
        <taxon>core chlorophytes</taxon>
        <taxon>Trebouxiophyceae</taxon>
        <taxon>Trebouxiales</taxon>
        <taxon>Trebouxiaceae</taxon>
        <taxon>Myrmecia</taxon>
    </lineage>
</organism>
<evidence type="ECO:0000256" key="6">
    <source>
        <dbReference type="ARBA" id="ARBA00023010"/>
    </source>
</evidence>